<dbReference type="OrthoDB" id="4426339at2"/>
<accession>W9GFS4</accession>
<feature type="non-terminal residue" evidence="1">
    <location>
        <position position="232"/>
    </location>
</feature>
<comment type="caution">
    <text evidence="1">The sequence shown here is derived from an EMBL/GenBank/DDBJ whole genome shotgun (WGS) entry which is preliminary data.</text>
</comment>
<dbReference type="Gene3D" id="3.40.50.720">
    <property type="entry name" value="NAD(P)-binding Rossmann-like Domain"/>
    <property type="match status" value="1"/>
</dbReference>
<dbReference type="AlphaFoldDB" id="W9GFS4"/>
<reference evidence="2" key="1">
    <citation type="submission" date="2013-08" db="EMBL/GenBank/DDBJ databases">
        <title>Intrasporangium oryzae NRRL B-24470.</title>
        <authorList>
            <person name="Liu H."/>
            <person name="Wang G."/>
        </authorList>
    </citation>
    <scope>NUCLEOTIDE SEQUENCE [LARGE SCALE GENOMIC DNA]</scope>
    <source>
        <strain evidence="2">Q5-1</strain>
    </source>
</reference>
<name>W9GFS4_9MICO</name>
<protein>
    <recommendedName>
        <fullName evidence="3">Bacteriocin biosynthesis cyclodehydratase domain-containing protein</fullName>
    </recommendedName>
</protein>
<evidence type="ECO:0000313" key="1">
    <source>
        <dbReference type="EMBL" id="EWT04027.1"/>
    </source>
</evidence>
<sequence length="232" mass="24630">MSDRPRLKPWLRPVLRGGDEVQFGFAEDGVIVAGISAAEVNLLRSLDGTRSRMETFRDAARAGVPAARWRELLDLVSRLDLLEPDRPAPLVPSGRHVLVDGAGPLSAEVALLLGRFGVERVTQGRPAVDLVLADLTGHRPDLVLLTGTPALDPRCGDVWFRHRVPHVPVVPHGSAVSIGPVVRGDAAGPCLWCVDLHRTDRDPAWGAVVGQLAADGSRLVAGPPGRDGVPAG</sequence>
<dbReference type="EMBL" id="AWQS01000356">
    <property type="protein sequence ID" value="EWT04027.1"/>
    <property type="molecule type" value="Genomic_DNA"/>
</dbReference>
<evidence type="ECO:0008006" key="3">
    <source>
        <dbReference type="Google" id="ProtNLM"/>
    </source>
</evidence>
<proteinExistence type="predicted"/>
<gene>
    <name evidence="1" type="ORF">N864_08455</name>
</gene>
<evidence type="ECO:0000313" key="2">
    <source>
        <dbReference type="Proteomes" id="UP000019494"/>
    </source>
</evidence>
<organism evidence="1 2">
    <name type="scientific">Intrasporangium chromatireducens Q5-1</name>
    <dbReference type="NCBI Taxonomy" id="584657"/>
    <lineage>
        <taxon>Bacteria</taxon>
        <taxon>Bacillati</taxon>
        <taxon>Actinomycetota</taxon>
        <taxon>Actinomycetes</taxon>
        <taxon>Micrococcales</taxon>
        <taxon>Intrasporangiaceae</taxon>
        <taxon>Intrasporangium</taxon>
    </lineage>
</organism>
<keyword evidence="2" id="KW-1185">Reference proteome</keyword>
<dbReference type="RefSeq" id="WP_051518888.1">
    <property type="nucleotide sequence ID" value="NZ_AWQS01000356.1"/>
</dbReference>
<dbReference type="Proteomes" id="UP000019494">
    <property type="component" value="Unassembled WGS sequence"/>
</dbReference>